<name>A0A914VJT7_9BILA</name>
<keyword evidence="2" id="KW-1185">Reference proteome</keyword>
<dbReference type="WBParaSite" id="PSAMB.scaffold21254size635.g38253.t1">
    <property type="protein sequence ID" value="PSAMB.scaffold21254size635.g38253.t1"/>
    <property type="gene ID" value="PSAMB.scaffold21254size635.g38253"/>
</dbReference>
<accession>A0A914VJT7</accession>
<dbReference type="Proteomes" id="UP000887566">
    <property type="component" value="Unplaced"/>
</dbReference>
<proteinExistence type="predicted"/>
<sequence>RLKTNYAELFELVRRSLGPEPLTDTTPAGVRRRLPRRLPSVCLPPWTEADEAAYQATSRSLDDAARPDTPPPPGLTRQALREQLWPLYNIAVSEECRQHLLSIRRGDVHSLRAEDFDLAAPIGELNCGPFLADTELTEALASILLNWLKEEVEETNDGMMRHHQYNYSTGVWLPEAVAFALQQQNPDIP</sequence>
<evidence type="ECO:0000256" key="1">
    <source>
        <dbReference type="SAM" id="MobiDB-lite"/>
    </source>
</evidence>
<feature type="region of interest" description="Disordered" evidence="1">
    <location>
        <begin position="53"/>
        <end position="76"/>
    </location>
</feature>
<organism evidence="2 3">
    <name type="scientific">Plectus sambesii</name>
    <dbReference type="NCBI Taxonomy" id="2011161"/>
    <lineage>
        <taxon>Eukaryota</taxon>
        <taxon>Metazoa</taxon>
        <taxon>Ecdysozoa</taxon>
        <taxon>Nematoda</taxon>
        <taxon>Chromadorea</taxon>
        <taxon>Plectida</taxon>
        <taxon>Plectina</taxon>
        <taxon>Plectoidea</taxon>
        <taxon>Plectidae</taxon>
        <taxon>Plectus</taxon>
    </lineage>
</organism>
<dbReference type="AlphaFoldDB" id="A0A914VJT7"/>
<reference evidence="3" key="1">
    <citation type="submission" date="2022-11" db="UniProtKB">
        <authorList>
            <consortium name="WormBaseParasite"/>
        </authorList>
    </citation>
    <scope>IDENTIFICATION</scope>
</reference>
<evidence type="ECO:0000313" key="2">
    <source>
        <dbReference type="Proteomes" id="UP000887566"/>
    </source>
</evidence>
<protein>
    <submittedName>
        <fullName evidence="3">Uncharacterized protein</fullName>
    </submittedName>
</protein>
<evidence type="ECO:0000313" key="3">
    <source>
        <dbReference type="WBParaSite" id="PSAMB.scaffold21254size635.g38253.t1"/>
    </source>
</evidence>